<sequence>MTSDVFRRALLIATTALVLLLGVTRFIQTIKEPQPRAQLALDSTDLQLQLLTLKADPDLKQTLEGIDSKQLLQESVQAYEQARLDPATQPDRLLKLGLLQAAQNKPAEARATWSRIAARSPLRLTAEVLSQLWQMPPILAADAQSVLAGRLEGWYRSAALSRLYKLQQRTDALRELEVRSRTEARGTLIKLGLLNVVPLVGLLAGLIVLALWVFWRTRQADPPDWQVPWGPGTLWEVVIYWFAAFFSSGLLAASFIGGERLEQAGPLAQALFTLFAYGLIAGSGLALLALLVWQPYPNSRKLFNYSLVPGWWRWGVGGWLAAVPLVFVTSLLAQRLFGEGGGGNSLLSGIEGSASWLVQLLLLVSIAVAAPLFEETFFRGFVFPSLASRLGAPAAIVASAALFGIAHFSAVEFFPLFALGVVLGTLYHHTRSLAPCILLHALWNSSTFLVLLLLGS</sequence>
<evidence type="ECO:0000313" key="3">
    <source>
        <dbReference type="EMBL" id="AGY59805.1"/>
    </source>
</evidence>
<dbReference type="InterPro" id="IPR003675">
    <property type="entry name" value="Rce1/LyrA-like_dom"/>
</dbReference>
<organism evidence="3 4">
    <name type="scientific">Gloeobacter kilaueensis (strain ATCC BAA-2537 / CCAP 1431/1 / ULC 316 / JS1)</name>
    <dbReference type="NCBI Taxonomy" id="1183438"/>
    <lineage>
        <taxon>Bacteria</taxon>
        <taxon>Bacillati</taxon>
        <taxon>Cyanobacteriota</taxon>
        <taxon>Cyanophyceae</taxon>
        <taxon>Gloeobacterales</taxon>
        <taxon>Gloeobacteraceae</taxon>
        <taxon>Gloeobacter</taxon>
    </lineage>
</organism>
<name>U5QQ75_GLOK1</name>
<feature type="transmembrane region" description="Helical" evidence="1">
    <location>
        <begin position="393"/>
        <end position="426"/>
    </location>
</feature>
<feature type="transmembrane region" description="Helical" evidence="1">
    <location>
        <begin position="433"/>
        <end position="454"/>
    </location>
</feature>
<feature type="transmembrane region" description="Helical" evidence="1">
    <location>
        <begin position="354"/>
        <end position="373"/>
    </location>
</feature>
<keyword evidence="3" id="KW-0378">Hydrolase</keyword>
<feature type="transmembrane region" description="Helical" evidence="1">
    <location>
        <begin position="311"/>
        <end position="333"/>
    </location>
</feature>
<keyword evidence="1" id="KW-0472">Membrane</keyword>
<keyword evidence="1" id="KW-1133">Transmembrane helix</keyword>
<dbReference type="PANTHER" id="PTHR43592">
    <property type="entry name" value="CAAX AMINO TERMINAL PROTEASE"/>
    <property type="match status" value="1"/>
</dbReference>
<dbReference type="eggNOG" id="COG1266">
    <property type="taxonomic scope" value="Bacteria"/>
</dbReference>
<dbReference type="STRING" id="1183438.GKIL_3559"/>
<protein>
    <submittedName>
        <fullName evidence="3">Metal-dependent membrane protease</fullName>
    </submittedName>
</protein>
<evidence type="ECO:0000313" key="4">
    <source>
        <dbReference type="Proteomes" id="UP000017396"/>
    </source>
</evidence>
<evidence type="ECO:0000259" key="2">
    <source>
        <dbReference type="Pfam" id="PF02517"/>
    </source>
</evidence>
<accession>U5QQ75</accession>
<dbReference type="KEGG" id="glj:GKIL_3559"/>
<gene>
    <name evidence="3" type="ORF">GKIL_3559</name>
</gene>
<keyword evidence="4" id="KW-1185">Reference proteome</keyword>
<evidence type="ECO:0000256" key="1">
    <source>
        <dbReference type="SAM" id="Phobius"/>
    </source>
</evidence>
<reference evidence="3 4" key="1">
    <citation type="journal article" date="2013" name="PLoS ONE">
        <title>Cultivation and Complete Genome Sequencing of Gloeobacter kilaueensis sp. nov., from a Lava Cave in Kilauea Caldera, Hawai'i.</title>
        <authorList>
            <person name="Saw J.H."/>
            <person name="Schatz M."/>
            <person name="Brown M.V."/>
            <person name="Kunkel D.D."/>
            <person name="Foster J.S."/>
            <person name="Shick H."/>
            <person name="Christensen S."/>
            <person name="Hou S."/>
            <person name="Wan X."/>
            <person name="Donachie S.P."/>
        </authorList>
    </citation>
    <scope>NUCLEOTIDE SEQUENCE [LARGE SCALE GENOMIC DNA]</scope>
    <source>
        <strain evidence="4">JS</strain>
    </source>
</reference>
<dbReference type="AlphaFoldDB" id="U5QQ75"/>
<proteinExistence type="predicted"/>
<dbReference type="GO" id="GO:0006508">
    <property type="term" value="P:proteolysis"/>
    <property type="evidence" value="ECO:0007669"/>
    <property type="project" value="UniProtKB-KW"/>
</dbReference>
<dbReference type="Proteomes" id="UP000017396">
    <property type="component" value="Chromosome"/>
</dbReference>
<keyword evidence="3" id="KW-0645">Protease</keyword>
<dbReference type="RefSeq" id="WP_023175114.1">
    <property type="nucleotide sequence ID" value="NC_022600.1"/>
</dbReference>
<feature type="transmembrane region" description="Helical" evidence="1">
    <location>
        <begin position="238"/>
        <end position="258"/>
    </location>
</feature>
<keyword evidence="1" id="KW-0812">Transmembrane</keyword>
<dbReference type="GO" id="GO:0080120">
    <property type="term" value="P:CAAX-box protein maturation"/>
    <property type="evidence" value="ECO:0007669"/>
    <property type="project" value="UniProtKB-ARBA"/>
</dbReference>
<dbReference type="Pfam" id="PF02517">
    <property type="entry name" value="Rce1-like"/>
    <property type="match status" value="1"/>
</dbReference>
<feature type="transmembrane region" description="Helical" evidence="1">
    <location>
        <begin position="191"/>
        <end position="215"/>
    </location>
</feature>
<feature type="transmembrane region" description="Helical" evidence="1">
    <location>
        <begin position="270"/>
        <end position="291"/>
    </location>
</feature>
<dbReference type="GO" id="GO:0004175">
    <property type="term" value="F:endopeptidase activity"/>
    <property type="evidence" value="ECO:0007669"/>
    <property type="project" value="UniProtKB-ARBA"/>
</dbReference>
<dbReference type="PANTHER" id="PTHR43592:SF15">
    <property type="entry name" value="CAAX AMINO TERMINAL PROTEASE FAMILY PROTEIN"/>
    <property type="match status" value="1"/>
</dbReference>
<feature type="transmembrane region" description="Helical" evidence="1">
    <location>
        <begin position="6"/>
        <end position="27"/>
    </location>
</feature>
<dbReference type="HOGENOM" id="CLU_043242_0_0_3"/>
<dbReference type="EMBL" id="CP003587">
    <property type="protein sequence ID" value="AGY59805.1"/>
    <property type="molecule type" value="Genomic_DNA"/>
</dbReference>
<feature type="domain" description="CAAX prenyl protease 2/Lysostaphin resistance protein A-like" evidence="2">
    <location>
        <begin position="359"/>
        <end position="445"/>
    </location>
</feature>